<dbReference type="EMBL" id="JAUOPG010000005">
    <property type="protein sequence ID" value="MDO6453691.1"/>
    <property type="molecule type" value="Genomic_DNA"/>
</dbReference>
<dbReference type="AlphaFoldDB" id="A0AAW7XIY4"/>
<feature type="region of interest" description="Disordered" evidence="1">
    <location>
        <begin position="75"/>
        <end position="100"/>
    </location>
</feature>
<keyword evidence="2" id="KW-0732">Signal</keyword>
<comment type="caution">
    <text evidence="3">The sequence shown here is derived from an EMBL/GenBank/DDBJ whole genome shotgun (WGS) entry which is preliminary data.</text>
</comment>
<evidence type="ECO:0000313" key="5">
    <source>
        <dbReference type="Proteomes" id="UP001169862"/>
    </source>
</evidence>
<dbReference type="Proteomes" id="UP001177341">
    <property type="component" value="Unassembled WGS sequence"/>
</dbReference>
<feature type="signal peptide" evidence="2">
    <location>
        <begin position="1"/>
        <end position="24"/>
    </location>
</feature>
<organism evidence="3 5">
    <name type="scientific">Neptunomonas phycophila</name>
    <dbReference type="NCBI Taxonomy" id="1572645"/>
    <lineage>
        <taxon>Bacteria</taxon>
        <taxon>Pseudomonadati</taxon>
        <taxon>Pseudomonadota</taxon>
        <taxon>Gammaproteobacteria</taxon>
        <taxon>Oceanospirillales</taxon>
        <taxon>Oceanospirillaceae</taxon>
        <taxon>Neptunomonas</taxon>
    </lineage>
</organism>
<evidence type="ECO:0000313" key="6">
    <source>
        <dbReference type="Proteomes" id="UP001177341"/>
    </source>
</evidence>
<dbReference type="InterPro" id="IPR007433">
    <property type="entry name" value="DUF481"/>
</dbReference>
<sequence>MKVNKLASIIATISVGGSVAAAQAEPVTLFDYTEATSAYEDAYINGQFNVQDGNQDQSSYNLDLDVEYDRVFSSPDQNTKIEFDGETSRERGPNEGDKTDSYYQATGAVTSDQYFQPGSNAGFWYGKGEVGIQKDMEDPYTKLTLGVGYGRVVNATPMATAIRLVEALQERGILQTTPSKATYNKVANVIAREDEYRSKYGAADYEMTWIQDIENALGSELTTKGAIKSYDVLTNERISTRKHGWLVRAGVGAIISDYDGSDSKPALELGAEYHYPLSNRTQFSNEALITTTLDDGDNSYHARNDMSLTYEVSDRVDWENTWGIDYAAYDNANDTTTNILSSTYRYYLSNELSFTVTGRLTNVEDEIRNNGNDRVDRAVLMGLTYRLK</sequence>
<dbReference type="GeneID" id="89454943"/>
<feature type="compositionally biased region" description="Basic and acidic residues" evidence="1">
    <location>
        <begin position="79"/>
        <end position="100"/>
    </location>
</feature>
<name>A0AAW7XIY4_9GAMM</name>
<evidence type="ECO:0000256" key="2">
    <source>
        <dbReference type="SAM" id="SignalP"/>
    </source>
</evidence>
<feature type="chain" id="PRO_5043835388" evidence="2">
    <location>
        <begin position="25"/>
        <end position="388"/>
    </location>
</feature>
<keyword evidence="6" id="KW-1185">Reference proteome</keyword>
<protein>
    <submittedName>
        <fullName evidence="3">DUF481 domain-containing protein</fullName>
    </submittedName>
</protein>
<dbReference type="Proteomes" id="UP001169862">
    <property type="component" value="Unassembled WGS sequence"/>
</dbReference>
<evidence type="ECO:0000256" key="1">
    <source>
        <dbReference type="SAM" id="MobiDB-lite"/>
    </source>
</evidence>
<gene>
    <name evidence="3" type="ORF">Q4490_08940</name>
    <name evidence="4" type="ORF">Q8W30_12225</name>
</gene>
<reference evidence="3" key="1">
    <citation type="submission" date="2023-07" db="EMBL/GenBank/DDBJ databases">
        <title>Genome content predicts the carbon catabolic preferences of heterotrophic bacteria.</title>
        <authorList>
            <person name="Gralka M."/>
        </authorList>
    </citation>
    <scope>NUCLEOTIDE SEQUENCE</scope>
    <source>
        <strain evidence="4">5G01</strain>
        <strain evidence="3">I2M16</strain>
    </source>
</reference>
<accession>A0AAW7XIY4</accession>
<dbReference type="EMBL" id="JAUYVO010000008">
    <property type="protein sequence ID" value="MDP2523337.1"/>
    <property type="molecule type" value="Genomic_DNA"/>
</dbReference>
<evidence type="ECO:0000313" key="3">
    <source>
        <dbReference type="EMBL" id="MDO6453691.1"/>
    </source>
</evidence>
<dbReference type="RefSeq" id="WP_075179198.1">
    <property type="nucleotide sequence ID" value="NZ_CAXPFL010000047.1"/>
</dbReference>
<proteinExistence type="predicted"/>
<evidence type="ECO:0000313" key="4">
    <source>
        <dbReference type="EMBL" id="MDP2523337.1"/>
    </source>
</evidence>
<dbReference type="Pfam" id="PF04338">
    <property type="entry name" value="DUF481"/>
    <property type="match status" value="1"/>
</dbReference>